<dbReference type="EMBL" id="CP078093">
    <property type="protein sequence ID" value="QXM07262.1"/>
    <property type="molecule type" value="Genomic_DNA"/>
</dbReference>
<evidence type="ECO:0000313" key="18">
    <source>
        <dbReference type="Proteomes" id="UP000886818"/>
    </source>
</evidence>
<evidence type="ECO:0000256" key="15">
    <source>
        <dbReference type="PROSITE-ProRule" id="PRU00492"/>
    </source>
</evidence>
<evidence type="ECO:0000256" key="3">
    <source>
        <dbReference type="ARBA" id="ARBA00012275"/>
    </source>
</evidence>
<dbReference type="InterPro" id="IPR050862">
    <property type="entry name" value="RdRp_reductase_class-2"/>
</dbReference>
<evidence type="ECO:0000256" key="2">
    <source>
        <dbReference type="ARBA" id="ARBA00005654"/>
    </source>
</evidence>
<comment type="similarity">
    <text evidence="2">Belongs to the class II ribonucleoside-triphosphate reductase family.</text>
</comment>
<evidence type="ECO:0000256" key="7">
    <source>
        <dbReference type="ARBA" id="ARBA00022705"/>
    </source>
</evidence>
<keyword evidence="7" id="KW-0235">DNA replication</keyword>
<reference evidence="17" key="1">
    <citation type="submission" date="2021-07" db="EMBL/GenBank/DDBJ databases">
        <title>Complete genome sequence of Crassaminicella sp. 143-21, isolated from a deep-sea hydrothermal vent.</title>
        <authorList>
            <person name="Li X."/>
        </authorList>
    </citation>
    <scope>NUCLEOTIDE SEQUENCE</scope>
    <source>
        <strain evidence="17">143-21</strain>
    </source>
</reference>
<dbReference type="InterPro" id="IPR005144">
    <property type="entry name" value="ATP-cone_dom"/>
</dbReference>
<gene>
    <name evidence="17" type="primary">nrdJ</name>
    <name evidence="17" type="ORF">KVH43_06125</name>
</gene>
<evidence type="ECO:0000256" key="12">
    <source>
        <dbReference type="ARBA" id="ARBA00023284"/>
    </source>
</evidence>
<proteinExistence type="inferred from homology"/>
<evidence type="ECO:0000259" key="16">
    <source>
        <dbReference type="PROSITE" id="PS51161"/>
    </source>
</evidence>
<dbReference type="InterPro" id="IPR054158">
    <property type="entry name" value="RNR-II_ins_dom"/>
</dbReference>
<evidence type="ECO:0000256" key="9">
    <source>
        <dbReference type="ARBA" id="ARBA00022840"/>
    </source>
</evidence>
<evidence type="ECO:0000256" key="10">
    <source>
        <dbReference type="ARBA" id="ARBA00023002"/>
    </source>
</evidence>
<accession>A0ABX8RFM6</accession>
<keyword evidence="13" id="KW-0170">Cobalt</keyword>
<dbReference type="Pfam" id="PF21995">
    <property type="entry name" value="RNR-II_ins_dom"/>
    <property type="match status" value="1"/>
</dbReference>
<evidence type="ECO:0000256" key="5">
    <source>
        <dbReference type="ARBA" id="ARBA00022533"/>
    </source>
</evidence>
<keyword evidence="5" id="KW-0021">Allosteric enzyme</keyword>
<keyword evidence="9 15" id="KW-0067">ATP-binding</keyword>
<dbReference type="NCBIfam" id="TIGR02505">
    <property type="entry name" value="RTPR"/>
    <property type="match status" value="1"/>
</dbReference>
<keyword evidence="8 15" id="KW-0547">Nucleotide-binding</keyword>
<dbReference type="Pfam" id="PF02867">
    <property type="entry name" value="Ribonuc_red_lgC"/>
    <property type="match status" value="1"/>
</dbReference>
<dbReference type="InterPro" id="IPR000788">
    <property type="entry name" value="RNR_lg_C"/>
</dbReference>
<dbReference type="RefSeq" id="WP_218283948.1">
    <property type="nucleotide sequence ID" value="NZ_CP078093.1"/>
</dbReference>
<keyword evidence="11" id="KW-1015">Disulfide bond</keyword>
<evidence type="ECO:0000256" key="6">
    <source>
        <dbReference type="ARBA" id="ARBA00022628"/>
    </source>
</evidence>
<keyword evidence="6" id="KW-0846">Cobalamin</keyword>
<evidence type="ECO:0000256" key="13">
    <source>
        <dbReference type="ARBA" id="ARBA00023285"/>
    </source>
</evidence>
<dbReference type="PANTHER" id="PTHR43371:SF1">
    <property type="entry name" value="RIBONUCLEOSIDE-DIPHOSPHATE REDUCTASE"/>
    <property type="match status" value="1"/>
</dbReference>
<dbReference type="Pfam" id="PF03477">
    <property type="entry name" value="ATP-cone"/>
    <property type="match status" value="1"/>
</dbReference>
<comment type="catalytic activity">
    <reaction evidence="14">
        <text>a 2'-deoxyribonucleoside 5'-triphosphate + [thioredoxin]-disulfide + H2O = a ribonucleoside 5'-triphosphate + [thioredoxin]-dithiol</text>
        <dbReference type="Rhea" id="RHEA:12701"/>
        <dbReference type="Rhea" id="RHEA-COMP:10698"/>
        <dbReference type="Rhea" id="RHEA-COMP:10700"/>
        <dbReference type="ChEBI" id="CHEBI:15377"/>
        <dbReference type="ChEBI" id="CHEBI:29950"/>
        <dbReference type="ChEBI" id="CHEBI:50058"/>
        <dbReference type="ChEBI" id="CHEBI:61557"/>
        <dbReference type="ChEBI" id="CHEBI:61560"/>
        <dbReference type="EC" id="1.17.4.2"/>
    </reaction>
</comment>
<dbReference type="PANTHER" id="PTHR43371">
    <property type="entry name" value="VITAMIN B12-DEPENDENT RIBONUCLEOTIDE REDUCTASE"/>
    <property type="match status" value="1"/>
</dbReference>
<keyword evidence="18" id="KW-1185">Reference proteome</keyword>
<keyword evidence="10 17" id="KW-0560">Oxidoreductase</keyword>
<name>A0ABX8RFM6_9CLOT</name>
<dbReference type="InterPro" id="IPR013345">
    <property type="entry name" value="RTP_Rdtase_AdoCbl-dep"/>
</dbReference>
<evidence type="ECO:0000256" key="4">
    <source>
        <dbReference type="ARBA" id="ARBA00021063"/>
    </source>
</evidence>
<dbReference type="PROSITE" id="PS51161">
    <property type="entry name" value="ATP_CONE"/>
    <property type="match status" value="1"/>
</dbReference>
<evidence type="ECO:0000256" key="1">
    <source>
        <dbReference type="ARBA" id="ARBA00001922"/>
    </source>
</evidence>
<feature type="domain" description="ATP-cone" evidence="16">
    <location>
        <begin position="2"/>
        <end position="93"/>
    </location>
</feature>
<dbReference type="Pfam" id="PF17975">
    <property type="entry name" value="RNR_Alpha"/>
    <property type="match status" value="1"/>
</dbReference>
<dbReference type="InterPro" id="IPR040763">
    <property type="entry name" value="RNR_alpha_hel"/>
</dbReference>
<dbReference type="Proteomes" id="UP000886818">
    <property type="component" value="Chromosome"/>
</dbReference>
<dbReference type="EC" id="1.17.4.2" evidence="3"/>
<evidence type="ECO:0000256" key="8">
    <source>
        <dbReference type="ARBA" id="ARBA00022741"/>
    </source>
</evidence>
<sequence length="784" mass="91511">MIKVKKRNDQIVNFDSIKIKNAIERAMAETKSGIDNDLSKKISYLIQEKIRNTTSPIHVEAIQDMVEDLLMSSDRRDVAKMYIIYRNEQNQKRKMRKRIEDRLLTDEFISKYKHKTSPMEQLGNFVYYRTYSRWLPEEKRRECWWETVRRAVEYNCSLVPTTKEEAKKLYDNIYNLRQFLSGRTFWVGNTPVAKNYPMANYNCSFLKIEQFESFKDLFYLLMVGSGVGLRILKEDVKNLPKVRLDYELIHEDYMPVPKNEREDNTSLEFFHNNIAKITVGDSKEGWTQSLDFFFKLLYSNEYRNVKTIIVNYDNVRPKGEKLKTFGGTASGHESLKNMFFKIDQVIRKNKQSPQQKKYKLKPIDCLDIANIIGENVVVGGVRRTAEMVLIDAEDQECINAKSNLYKQIDGQWIVDKSIIHRQMSNNSIYYRKKPTRERLHWQIERMRYSGEPGWINEEAGLKRRPNMNGVNPCGEILLDSQGLCNLTTVNVYAFVDKNGKLDLKGLLEAQRLSVRAGYRMTCVELELPNWDAVQQRDKLVGCSLTGWQDMVNATGITKEEEAELLRKLRKVAHEEVKKYAAEIGGKEPLLVTTVKPEGTLSQLPTVSSGVHYSHSPFYIRRIRISSDDPLVKVCEELGYPVFPEVGQEWDSCVTKVVEFPVKAPKGKTKYDVSAIEQLENYKMFMKNYVDHNCSITIHVREHEWEEVEEWVWNNWDDIVALSFLSLDDNFYKLLPYEAITEEEYNKRVDEMKPFIPSLLRKYEKEEATLDIGNDGCDNGICPIR</sequence>
<evidence type="ECO:0000256" key="14">
    <source>
        <dbReference type="ARBA" id="ARBA00048987"/>
    </source>
</evidence>
<evidence type="ECO:0000313" key="17">
    <source>
        <dbReference type="EMBL" id="QXM07262.1"/>
    </source>
</evidence>
<evidence type="ECO:0000256" key="11">
    <source>
        <dbReference type="ARBA" id="ARBA00023157"/>
    </source>
</evidence>
<comment type="cofactor">
    <cofactor evidence="1">
        <name>adenosylcob(III)alamin</name>
        <dbReference type="ChEBI" id="CHEBI:18408"/>
    </cofactor>
</comment>
<dbReference type="GO" id="GO:0008998">
    <property type="term" value="F:ribonucleoside-triphosphate reductase (thioredoxin) activity"/>
    <property type="evidence" value="ECO:0007669"/>
    <property type="project" value="UniProtKB-EC"/>
</dbReference>
<protein>
    <recommendedName>
        <fullName evidence="4">Adenosylcobalamin-dependent ribonucleoside-triphosphate reductase</fullName>
        <ecNumber evidence="3">1.17.4.2</ecNumber>
    </recommendedName>
</protein>
<keyword evidence="12" id="KW-0676">Redox-active center</keyword>
<organism evidence="17 18">
    <name type="scientific">Crassaminicella indica</name>
    <dbReference type="NCBI Taxonomy" id="2855394"/>
    <lineage>
        <taxon>Bacteria</taxon>
        <taxon>Bacillati</taxon>
        <taxon>Bacillota</taxon>
        <taxon>Clostridia</taxon>
        <taxon>Eubacteriales</taxon>
        <taxon>Clostridiaceae</taxon>
        <taxon>Crassaminicella</taxon>
    </lineage>
</organism>